<evidence type="ECO:0000256" key="1">
    <source>
        <dbReference type="SAM" id="Coils"/>
    </source>
</evidence>
<proteinExistence type="predicted"/>
<keyword evidence="1" id="KW-0175">Coiled coil</keyword>
<keyword evidence="3" id="KW-1185">Reference proteome</keyword>
<reference evidence="2 3" key="1">
    <citation type="submission" date="2023-07" db="EMBL/GenBank/DDBJ databases">
        <title>Sorghum-associated microbial communities from plants grown in Nebraska, USA.</title>
        <authorList>
            <person name="Schachtman D."/>
        </authorList>
    </citation>
    <scope>NUCLEOTIDE SEQUENCE [LARGE SCALE GENOMIC DNA]</scope>
    <source>
        <strain evidence="2 3">BE57</strain>
    </source>
</reference>
<accession>A0ABU1R4A6</accession>
<protein>
    <submittedName>
        <fullName evidence="2">Transposase</fullName>
    </submittedName>
</protein>
<evidence type="ECO:0000313" key="2">
    <source>
        <dbReference type="EMBL" id="MDR6808234.1"/>
    </source>
</evidence>
<evidence type="ECO:0000313" key="3">
    <source>
        <dbReference type="Proteomes" id="UP001264980"/>
    </source>
</evidence>
<name>A0ABU1R4A6_9BACT</name>
<gene>
    <name evidence="2" type="ORF">J2W84_005296</name>
</gene>
<sequence length="63" mass="7507">MKEKIRHLIAEKLIQKGLVKMSLHRMTEAGNDTDEELNILLDRLQRLDEEIKILERVLKQLKQ</sequence>
<feature type="coiled-coil region" evidence="1">
    <location>
        <begin position="30"/>
        <end position="57"/>
    </location>
</feature>
<comment type="caution">
    <text evidence="2">The sequence shown here is derived from an EMBL/GenBank/DDBJ whole genome shotgun (WGS) entry which is preliminary data.</text>
</comment>
<dbReference type="EMBL" id="JAVDTI010000006">
    <property type="protein sequence ID" value="MDR6808234.1"/>
    <property type="molecule type" value="Genomic_DNA"/>
</dbReference>
<dbReference type="Proteomes" id="UP001264980">
    <property type="component" value="Unassembled WGS sequence"/>
</dbReference>
<organism evidence="2 3">
    <name type="scientific">Dyadobacter fermentans</name>
    <dbReference type="NCBI Taxonomy" id="94254"/>
    <lineage>
        <taxon>Bacteria</taxon>
        <taxon>Pseudomonadati</taxon>
        <taxon>Bacteroidota</taxon>
        <taxon>Cytophagia</taxon>
        <taxon>Cytophagales</taxon>
        <taxon>Spirosomataceae</taxon>
        <taxon>Dyadobacter</taxon>
    </lineage>
</organism>
<dbReference type="RefSeq" id="WP_309989663.1">
    <property type="nucleotide sequence ID" value="NZ_JAVDTI010000006.1"/>
</dbReference>